<dbReference type="AlphaFoldDB" id="A0A7H8XH55"/>
<evidence type="ECO:0000313" key="2">
    <source>
        <dbReference type="Proteomes" id="UP000509335"/>
    </source>
</evidence>
<name>A0A7H8XH55_9ACTN</name>
<accession>A0A7H8XH55</accession>
<evidence type="ECO:0000313" key="1">
    <source>
        <dbReference type="EMBL" id="QLD23242.1"/>
    </source>
</evidence>
<dbReference type="EMBL" id="CP058322">
    <property type="protein sequence ID" value="QLD23242.1"/>
    <property type="molecule type" value="Genomic_DNA"/>
</dbReference>
<protein>
    <submittedName>
        <fullName evidence="1">Uncharacterized protein</fullName>
    </submittedName>
</protein>
<proteinExistence type="predicted"/>
<gene>
    <name evidence="1" type="ORF">HXZ27_02535</name>
</gene>
<organism evidence="1 2">
    <name type="scientific">Micromonospora carbonacea</name>
    <dbReference type="NCBI Taxonomy" id="47853"/>
    <lineage>
        <taxon>Bacteria</taxon>
        <taxon>Bacillati</taxon>
        <taxon>Actinomycetota</taxon>
        <taxon>Actinomycetes</taxon>
        <taxon>Micromonosporales</taxon>
        <taxon>Micromonosporaceae</taxon>
        <taxon>Micromonospora</taxon>
    </lineage>
</organism>
<dbReference type="Proteomes" id="UP000509335">
    <property type="component" value="Chromosome"/>
</dbReference>
<dbReference type="KEGG" id="mcab:HXZ27_02535"/>
<reference evidence="1 2" key="1">
    <citation type="submission" date="2020-07" db="EMBL/GenBank/DDBJ databases">
        <title>A bifunctional nitrone conjugated secondary metabolite targeting the ribosome.</title>
        <authorList>
            <person name="Limbrick E.M."/>
            <person name="Graf M."/>
            <person name="Derewacz D.K."/>
            <person name="Nguyen F."/>
            <person name="Spraggins J.M."/>
            <person name="Wieland M."/>
            <person name="Ynigez-Gutierrez A.E."/>
            <person name="Reisman B.J."/>
            <person name="Zinshteyn B."/>
            <person name="McCulloch K."/>
            <person name="Iverson T.M."/>
            <person name="Green R."/>
            <person name="Wilson D.N."/>
            <person name="Bachmann B.O."/>
        </authorList>
    </citation>
    <scope>NUCLEOTIDE SEQUENCE [LARGE SCALE GENOMIC DNA]</scope>
    <source>
        <strain evidence="2">aurantiaca</strain>
    </source>
</reference>
<sequence>MLALWAAECSWGGFVVTDYPLALIFLSPLYGGAALLVRKVARRSGGGWPAIVLLAAAFGLVQAGPAGAFLWLRREQRREECLDILGVTHKLLLAWRSQDALRGSRTRLRARVSGPFVHPGSGHATLASGSQHQQ</sequence>